<protein>
    <submittedName>
        <fullName evidence="1">Uncharacterized protein</fullName>
    </submittedName>
</protein>
<accession>A0ABT3XY13</accession>
<gene>
    <name evidence="1" type="ORF">OEA66_00010</name>
</gene>
<sequence>MQKKRKATLMYQPFICGLPLMENEMKFPQEKQSKLSNGIPNQEKFQVAHLNQNL</sequence>
<organism evidence="1 2">
    <name type="scientific">Chryseobacterium luquanense</name>
    <dbReference type="NCBI Taxonomy" id="2983766"/>
    <lineage>
        <taxon>Bacteria</taxon>
        <taxon>Pseudomonadati</taxon>
        <taxon>Bacteroidota</taxon>
        <taxon>Flavobacteriia</taxon>
        <taxon>Flavobacteriales</taxon>
        <taxon>Weeksellaceae</taxon>
        <taxon>Chryseobacterium group</taxon>
        <taxon>Chryseobacterium</taxon>
    </lineage>
</organism>
<dbReference type="Proteomes" id="UP001070176">
    <property type="component" value="Unassembled WGS sequence"/>
</dbReference>
<keyword evidence="2" id="KW-1185">Reference proteome</keyword>
<comment type="caution">
    <text evidence="1">The sequence shown here is derived from an EMBL/GenBank/DDBJ whole genome shotgun (WGS) entry which is preliminary data.</text>
</comment>
<name>A0ABT3XY13_9FLAO</name>
<evidence type="ECO:0000313" key="1">
    <source>
        <dbReference type="EMBL" id="MCX8530732.1"/>
    </source>
</evidence>
<proteinExistence type="predicted"/>
<evidence type="ECO:0000313" key="2">
    <source>
        <dbReference type="Proteomes" id="UP001070176"/>
    </source>
</evidence>
<reference evidence="1" key="1">
    <citation type="submission" date="2022-10" db="EMBL/GenBank/DDBJ databases">
        <title>Chryseobacterium sp. nov., a novel bacterial species.</title>
        <authorList>
            <person name="Cao Y."/>
        </authorList>
    </citation>
    <scope>NUCLEOTIDE SEQUENCE</scope>
    <source>
        <strain evidence="1">KC 927</strain>
    </source>
</reference>
<dbReference type="EMBL" id="JAOVZV010000001">
    <property type="protein sequence ID" value="MCX8530732.1"/>
    <property type="molecule type" value="Genomic_DNA"/>
</dbReference>